<reference evidence="3" key="1">
    <citation type="submission" date="2016-10" db="EMBL/GenBank/DDBJ databases">
        <authorList>
            <person name="Varghese N."/>
            <person name="Submissions S."/>
        </authorList>
    </citation>
    <scope>NUCLEOTIDE SEQUENCE [LARGE SCALE GENOMIC DNA]</scope>
    <source>
        <strain evidence="3">DSM 18887</strain>
    </source>
</reference>
<dbReference type="Proteomes" id="UP000198749">
    <property type="component" value="Unassembled WGS sequence"/>
</dbReference>
<protein>
    <submittedName>
        <fullName evidence="2">Uncharacterized protein</fullName>
    </submittedName>
</protein>
<dbReference type="STRING" id="355243.SAMN03080615_01632"/>
<evidence type="ECO:0000313" key="3">
    <source>
        <dbReference type="Proteomes" id="UP000198749"/>
    </source>
</evidence>
<dbReference type="AlphaFoldDB" id="A0A1H9GE92"/>
<organism evidence="2 3">
    <name type="scientific">Amphritea atlantica</name>
    <dbReference type="NCBI Taxonomy" id="355243"/>
    <lineage>
        <taxon>Bacteria</taxon>
        <taxon>Pseudomonadati</taxon>
        <taxon>Pseudomonadota</taxon>
        <taxon>Gammaproteobacteria</taxon>
        <taxon>Oceanospirillales</taxon>
        <taxon>Oceanospirillaceae</taxon>
        <taxon>Amphritea</taxon>
    </lineage>
</organism>
<accession>A0A1H9GE92</accession>
<proteinExistence type="predicted"/>
<evidence type="ECO:0000256" key="1">
    <source>
        <dbReference type="SAM" id="MobiDB-lite"/>
    </source>
</evidence>
<dbReference type="EMBL" id="FOGB01000004">
    <property type="protein sequence ID" value="SEQ48421.1"/>
    <property type="molecule type" value="Genomic_DNA"/>
</dbReference>
<keyword evidence="3" id="KW-1185">Reference proteome</keyword>
<sequence length="54" mass="5952">MQTKLSHKTANGPYIPRRPSASRAGEFVAHLITWHKHHGLTGAQAAKHIQDARA</sequence>
<name>A0A1H9GE92_9GAMM</name>
<evidence type="ECO:0000313" key="2">
    <source>
        <dbReference type="EMBL" id="SEQ48421.1"/>
    </source>
</evidence>
<gene>
    <name evidence="2" type="ORF">SAMN03080615_01632</name>
</gene>
<feature type="region of interest" description="Disordered" evidence="1">
    <location>
        <begin position="1"/>
        <end position="21"/>
    </location>
</feature>